<gene>
    <name evidence="1" type="ORF">ACFOW8_15070</name>
</gene>
<proteinExistence type="predicted"/>
<dbReference type="EMBL" id="JBHSBA010000007">
    <property type="protein sequence ID" value="MFC4126256.1"/>
    <property type="molecule type" value="Genomic_DNA"/>
</dbReference>
<sequence>MDVVQWRDRAAADTAAAGIGAVPECAASFAFIKEMVSMEHATVEFADA</sequence>
<dbReference type="RefSeq" id="WP_378551243.1">
    <property type="nucleotide sequence ID" value="NZ_JBHSBA010000007.1"/>
</dbReference>
<evidence type="ECO:0000313" key="2">
    <source>
        <dbReference type="Proteomes" id="UP001595767"/>
    </source>
</evidence>
<organism evidence="1 2">
    <name type="scientific">Nocardia rhizosphaerae</name>
    <dbReference type="NCBI Taxonomy" id="1691571"/>
    <lineage>
        <taxon>Bacteria</taxon>
        <taxon>Bacillati</taxon>
        <taxon>Actinomycetota</taxon>
        <taxon>Actinomycetes</taxon>
        <taxon>Mycobacteriales</taxon>
        <taxon>Nocardiaceae</taxon>
        <taxon>Nocardia</taxon>
    </lineage>
</organism>
<dbReference type="Proteomes" id="UP001595767">
    <property type="component" value="Unassembled WGS sequence"/>
</dbReference>
<evidence type="ECO:0000313" key="1">
    <source>
        <dbReference type="EMBL" id="MFC4126256.1"/>
    </source>
</evidence>
<evidence type="ECO:0008006" key="3">
    <source>
        <dbReference type="Google" id="ProtNLM"/>
    </source>
</evidence>
<accession>A0ABV8L6B1</accession>
<name>A0ABV8L6B1_9NOCA</name>
<reference evidence="2" key="1">
    <citation type="journal article" date="2019" name="Int. J. Syst. Evol. Microbiol.">
        <title>The Global Catalogue of Microorganisms (GCM) 10K type strain sequencing project: providing services to taxonomists for standard genome sequencing and annotation.</title>
        <authorList>
            <consortium name="The Broad Institute Genomics Platform"/>
            <consortium name="The Broad Institute Genome Sequencing Center for Infectious Disease"/>
            <person name="Wu L."/>
            <person name="Ma J."/>
        </authorList>
    </citation>
    <scope>NUCLEOTIDE SEQUENCE [LARGE SCALE GENOMIC DNA]</scope>
    <source>
        <strain evidence="2">CGMCC 4.7204</strain>
    </source>
</reference>
<comment type="caution">
    <text evidence="1">The sequence shown here is derived from an EMBL/GenBank/DDBJ whole genome shotgun (WGS) entry which is preliminary data.</text>
</comment>
<protein>
    <recommendedName>
        <fullName evidence="3">Isochorismatase family protein</fullName>
    </recommendedName>
</protein>
<keyword evidence="2" id="KW-1185">Reference proteome</keyword>